<proteinExistence type="predicted"/>
<accession>A0A2G8I6M6</accession>
<dbReference type="Pfam" id="PF00753">
    <property type="entry name" value="Lactamase_B"/>
    <property type="match status" value="1"/>
</dbReference>
<dbReference type="Gene3D" id="3.60.15.10">
    <property type="entry name" value="Ribonuclease Z/Hydroxyacylglutathione hydrolase-like"/>
    <property type="match status" value="1"/>
</dbReference>
<dbReference type="SUPFAM" id="SSF56281">
    <property type="entry name" value="Metallo-hydrolase/oxidoreductase"/>
    <property type="match status" value="1"/>
</dbReference>
<sequence length="238" mass="26350">MVLTCIGSSSKGNCYVIQNDSEALIIEAGLPLLEAKKVLSWNIQKVAGCLVSHQHGDHAAFAKEYTDAAIPLLAPEETIKAKTLGYSAKAVTHGKCYKLGNFKVIPFNVYHDVPCVGYLVWHKEFGKLFFATDTYAVPYKFNGINHWLIEANYSDEILDSNIISGRVPAVMRDRLMLSHLSIDNAIGVLKRNDLSQTRHIVLLHLSDGNSNEVEFVRAVRRATGKRTIAAKKGVELNL</sequence>
<organism evidence="2 3">
    <name type="scientific">Prevotella intermedia</name>
    <dbReference type="NCBI Taxonomy" id="28131"/>
    <lineage>
        <taxon>Bacteria</taxon>
        <taxon>Pseudomonadati</taxon>
        <taxon>Bacteroidota</taxon>
        <taxon>Bacteroidia</taxon>
        <taxon>Bacteroidales</taxon>
        <taxon>Prevotellaceae</taxon>
        <taxon>Prevotella</taxon>
    </lineage>
</organism>
<dbReference type="EMBL" id="PEKN01000002">
    <property type="protein sequence ID" value="PIK19182.1"/>
    <property type="molecule type" value="Genomic_DNA"/>
</dbReference>
<dbReference type="InterPro" id="IPR052533">
    <property type="entry name" value="WalJ/YycJ-like"/>
</dbReference>
<dbReference type="PANTHER" id="PTHR47619">
    <property type="entry name" value="METALLO-HYDROLASE YYCJ-RELATED"/>
    <property type="match status" value="1"/>
</dbReference>
<dbReference type="AlphaFoldDB" id="A0A2G8I6M6"/>
<evidence type="ECO:0000259" key="1">
    <source>
        <dbReference type="Pfam" id="PF00753"/>
    </source>
</evidence>
<gene>
    <name evidence="2" type="ORF">CTI18_09440</name>
</gene>
<dbReference type="GO" id="GO:0016787">
    <property type="term" value="F:hydrolase activity"/>
    <property type="evidence" value="ECO:0007669"/>
    <property type="project" value="UniProtKB-KW"/>
</dbReference>
<dbReference type="InterPro" id="IPR036866">
    <property type="entry name" value="RibonucZ/Hydroxyglut_hydro"/>
</dbReference>
<reference evidence="2 3" key="1">
    <citation type="submission" date="2017-11" db="EMBL/GenBank/DDBJ databases">
        <title>Genome sequencing of Prevotella intermedia KCOM 1653.</title>
        <authorList>
            <person name="Kook J.-K."/>
            <person name="Park S.-N."/>
            <person name="Lim Y.K."/>
        </authorList>
    </citation>
    <scope>NUCLEOTIDE SEQUENCE [LARGE SCALE GENOMIC DNA]</scope>
    <source>
        <strain evidence="2 3">KCOM 1653</strain>
    </source>
</reference>
<protein>
    <submittedName>
        <fullName evidence="2">MBL fold hydrolase</fullName>
    </submittedName>
</protein>
<dbReference type="InterPro" id="IPR001279">
    <property type="entry name" value="Metallo-B-lactamas"/>
</dbReference>
<comment type="caution">
    <text evidence="2">The sequence shown here is derived from an EMBL/GenBank/DDBJ whole genome shotgun (WGS) entry which is preliminary data.</text>
</comment>
<dbReference type="RefSeq" id="WP_099836631.1">
    <property type="nucleotide sequence ID" value="NZ_PEKN01000002.1"/>
</dbReference>
<dbReference type="Proteomes" id="UP000230046">
    <property type="component" value="Unassembled WGS sequence"/>
</dbReference>
<name>A0A2G8I6M6_PREIN</name>
<keyword evidence="2" id="KW-0378">Hydrolase</keyword>
<dbReference type="PANTHER" id="PTHR47619:SF1">
    <property type="entry name" value="EXODEOXYRIBONUCLEASE WALJ"/>
    <property type="match status" value="1"/>
</dbReference>
<feature type="domain" description="Metallo-beta-lactamase" evidence="1">
    <location>
        <begin position="12"/>
        <end position="77"/>
    </location>
</feature>
<evidence type="ECO:0000313" key="2">
    <source>
        <dbReference type="EMBL" id="PIK19182.1"/>
    </source>
</evidence>
<evidence type="ECO:0000313" key="3">
    <source>
        <dbReference type="Proteomes" id="UP000230046"/>
    </source>
</evidence>